<keyword evidence="11" id="KW-1185">Reference proteome</keyword>
<accession>A0ABT0MBE7</accession>
<feature type="transmembrane region" description="Helical" evidence="8">
    <location>
        <begin position="122"/>
        <end position="142"/>
    </location>
</feature>
<dbReference type="EMBL" id="JAMAST010000007">
    <property type="protein sequence ID" value="MCL1631918.1"/>
    <property type="molecule type" value="Genomic_DNA"/>
</dbReference>
<evidence type="ECO:0000313" key="10">
    <source>
        <dbReference type="EMBL" id="MCL1631918.1"/>
    </source>
</evidence>
<evidence type="ECO:0000256" key="1">
    <source>
        <dbReference type="ARBA" id="ARBA00004651"/>
    </source>
</evidence>
<gene>
    <name evidence="10" type="ORF">M3N64_08130</name>
</gene>
<keyword evidence="2" id="KW-1003">Cell membrane</keyword>
<keyword evidence="6 8" id="KW-0472">Membrane</keyword>
<evidence type="ECO:0000313" key="11">
    <source>
        <dbReference type="Proteomes" id="UP001203004"/>
    </source>
</evidence>
<reference evidence="10 11" key="1">
    <citation type="submission" date="2022-05" db="EMBL/GenBank/DDBJ databases">
        <title>Sporolactobacillus sp nov CPB3-1, isolated from tree bark (Mangifera indica L.).</title>
        <authorList>
            <person name="Phuengjayaem S."/>
            <person name="Tanasupawat S."/>
        </authorList>
    </citation>
    <scope>NUCLEOTIDE SEQUENCE [LARGE SCALE GENOMIC DNA]</scope>
    <source>
        <strain evidence="10 11">CPB3-1</strain>
    </source>
</reference>
<proteinExistence type="inferred from homology"/>
<dbReference type="InterPro" id="IPR024528">
    <property type="entry name" value="ThrE_2"/>
</dbReference>
<sequence length="167" mass="18480">MHLLLVISVQSITSYLATCAFGIIFNIPFKPLLHGGLIGMIAWIIYFFLFQSTGNDFTATFAASFIIAIMSQIFARVCKNPVILYSVAGIIPLVPGGLTYSVMSGAVGNNYEVAIYFAEKVFVLSGSIAMGLIFSEVLFQIYEKIQFFRHKRRSGVILAHKGKFFSK</sequence>
<keyword evidence="5 8" id="KW-1133">Transmembrane helix</keyword>
<evidence type="ECO:0000259" key="9">
    <source>
        <dbReference type="Pfam" id="PF12821"/>
    </source>
</evidence>
<evidence type="ECO:0000256" key="5">
    <source>
        <dbReference type="ARBA" id="ARBA00022989"/>
    </source>
</evidence>
<feature type="transmembrane region" description="Helical" evidence="8">
    <location>
        <begin position="6"/>
        <end position="25"/>
    </location>
</feature>
<dbReference type="Pfam" id="PF12821">
    <property type="entry name" value="ThrE_2"/>
    <property type="match status" value="1"/>
</dbReference>
<comment type="caution">
    <text evidence="10">The sequence shown here is derived from an EMBL/GenBank/DDBJ whole genome shotgun (WGS) entry which is preliminary data.</text>
</comment>
<evidence type="ECO:0000256" key="2">
    <source>
        <dbReference type="ARBA" id="ARBA00022475"/>
    </source>
</evidence>
<feature type="transmembrane region" description="Helical" evidence="8">
    <location>
        <begin position="57"/>
        <end position="75"/>
    </location>
</feature>
<protein>
    <submittedName>
        <fullName evidence="10">Threonine/serine exporter family protein</fullName>
    </submittedName>
</protein>
<comment type="subcellular location">
    <subcellularLocation>
        <location evidence="1">Cell membrane</location>
        <topology evidence="1">Multi-pass membrane protein</topology>
    </subcellularLocation>
</comment>
<comment type="similarity">
    <text evidence="7">Belongs to the ThrE exporter (TC 2.A.79) family.</text>
</comment>
<name>A0ABT0MBE7_9BACL</name>
<dbReference type="RefSeq" id="WP_249100849.1">
    <property type="nucleotide sequence ID" value="NZ_JAMAST010000007.1"/>
</dbReference>
<evidence type="ECO:0000256" key="4">
    <source>
        <dbReference type="ARBA" id="ARBA00022692"/>
    </source>
</evidence>
<feature type="domain" description="Threonine/Serine exporter ThrE" evidence="9">
    <location>
        <begin position="11"/>
        <end position="137"/>
    </location>
</feature>
<feature type="transmembrane region" description="Helical" evidence="8">
    <location>
        <begin position="32"/>
        <end position="51"/>
    </location>
</feature>
<evidence type="ECO:0000256" key="6">
    <source>
        <dbReference type="ARBA" id="ARBA00023136"/>
    </source>
</evidence>
<dbReference type="PANTHER" id="PTHR34390:SF1">
    <property type="entry name" value="SUCCINATE TRANSPORTER SUBUNIT YJJB-RELATED"/>
    <property type="match status" value="1"/>
</dbReference>
<dbReference type="PANTHER" id="PTHR34390">
    <property type="entry name" value="UPF0442 PROTEIN YJJB-RELATED"/>
    <property type="match status" value="1"/>
</dbReference>
<organism evidence="10 11">
    <name type="scientific">Sporolactobacillus mangiferae</name>
    <dbReference type="NCBI Taxonomy" id="2940498"/>
    <lineage>
        <taxon>Bacteria</taxon>
        <taxon>Bacillati</taxon>
        <taxon>Bacillota</taxon>
        <taxon>Bacilli</taxon>
        <taxon>Bacillales</taxon>
        <taxon>Sporolactobacillaceae</taxon>
        <taxon>Sporolactobacillus</taxon>
    </lineage>
</organism>
<keyword evidence="3" id="KW-0997">Cell inner membrane</keyword>
<evidence type="ECO:0000256" key="8">
    <source>
        <dbReference type="SAM" id="Phobius"/>
    </source>
</evidence>
<dbReference type="Proteomes" id="UP001203004">
    <property type="component" value="Unassembled WGS sequence"/>
</dbReference>
<evidence type="ECO:0000256" key="7">
    <source>
        <dbReference type="ARBA" id="ARBA00034125"/>
    </source>
</evidence>
<dbReference type="InterPro" id="IPR050539">
    <property type="entry name" value="ThrE_Dicarb/AminoAcid_Exp"/>
</dbReference>
<keyword evidence="4 8" id="KW-0812">Transmembrane</keyword>
<evidence type="ECO:0000256" key="3">
    <source>
        <dbReference type="ARBA" id="ARBA00022519"/>
    </source>
</evidence>
<feature type="transmembrane region" description="Helical" evidence="8">
    <location>
        <begin position="82"/>
        <end position="102"/>
    </location>
</feature>